<dbReference type="PANTHER" id="PTHR10265">
    <property type="entry name" value="CYCLIN-DEPENDENT KINASE INHIBITOR 1"/>
    <property type="match status" value="1"/>
</dbReference>
<dbReference type="Ensembl" id="ENSDCDT00010044850.1">
    <property type="protein sequence ID" value="ENSDCDP00010035768.1"/>
    <property type="gene ID" value="ENSDCDG00010023301.1"/>
</dbReference>
<dbReference type="Gene3D" id="4.10.365.10">
    <property type="entry name" value="p27"/>
    <property type="match status" value="1"/>
</dbReference>
<dbReference type="InterPro" id="IPR044898">
    <property type="entry name" value="CDI_dom_sf"/>
</dbReference>
<evidence type="ECO:0000256" key="11">
    <source>
        <dbReference type="ARBA" id="ARBA00078591"/>
    </source>
</evidence>
<reference evidence="14" key="2">
    <citation type="submission" date="2025-08" db="UniProtKB">
        <authorList>
            <consortium name="Ensembl"/>
        </authorList>
    </citation>
    <scope>IDENTIFICATION</scope>
</reference>
<feature type="region of interest" description="Disordered" evidence="12">
    <location>
        <begin position="190"/>
        <end position="217"/>
    </location>
</feature>
<keyword evidence="6" id="KW-0131">Cell cycle</keyword>
<comment type="similarity">
    <text evidence="2">Belongs to the CDI family.</text>
</comment>
<comment type="function">
    <text evidence="7">Potent tight-binding inhibitor of several G1 cyclin/CDK complexes (cyclin E-CDK2, cyclin D2-CDK4, and cyclin A-CDK2) and, to lesser extent, of the mitotic cyclin B-CDC2. Negative regulator of cell proliferation. May play a role in maintenance of the non-proliferative state throughout life.</text>
</comment>
<accession>A0AAY4CRK7</accession>
<evidence type="ECO:0000256" key="10">
    <source>
        <dbReference type="ARBA" id="ARBA00076482"/>
    </source>
</evidence>
<dbReference type="AlphaFoldDB" id="A0AAY4CRK7"/>
<evidence type="ECO:0000256" key="12">
    <source>
        <dbReference type="SAM" id="MobiDB-lite"/>
    </source>
</evidence>
<feature type="domain" description="Cyclin-dependent kinase inhibitor" evidence="13">
    <location>
        <begin position="31"/>
        <end position="78"/>
    </location>
</feature>
<evidence type="ECO:0000256" key="7">
    <source>
        <dbReference type="ARBA" id="ARBA00054284"/>
    </source>
</evidence>
<evidence type="ECO:0000256" key="9">
    <source>
        <dbReference type="ARBA" id="ARBA00067667"/>
    </source>
</evidence>
<organism evidence="14 15">
    <name type="scientific">Denticeps clupeoides</name>
    <name type="common">denticle herring</name>
    <dbReference type="NCBI Taxonomy" id="299321"/>
    <lineage>
        <taxon>Eukaryota</taxon>
        <taxon>Metazoa</taxon>
        <taxon>Chordata</taxon>
        <taxon>Craniata</taxon>
        <taxon>Vertebrata</taxon>
        <taxon>Euteleostomi</taxon>
        <taxon>Actinopterygii</taxon>
        <taxon>Neopterygii</taxon>
        <taxon>Teleostei</taxon>
        <taxon>Clupei</taxon>
        <taxon>Clupeiformes</taxon>
        <taxon>Denticipitoidei</taxon>
        <taxon>Denticipitidae</taxon>
        <taxon>Denticeps</taxon>
    </lineage>
</organism>
<evidence type="ECO:0000313" key="15">
    <source>
        <dbReference type="Proteomes" id="UP000694580"/>
    </source>
</evidence>
<dbReference type="PANTHER" id="PTHR10265:SF44">
    <property type="entry name" value="CYCLIN-DEPENDENT KINASE INHIBITOR 1C"/>
    <property type="match status" value="1"/>
</dbReference>
<dbReference type="GO" id="GO:0005634">
    <property type="term" value="C:nucleus"/>
    <property type="evidence" value="ECO:0007669"/>
    <property type="project" value="UniProtKB-SubCell"/>
</dbReference>
<proteinExistence type="inferred from homology"/>
<feature type="region of interest" description="Disordered" evidence="12">
    <location>
        <begin position="85"/>
        <end position="146"/>
    </location>
</feature>
<dbReference type="GO" id="GO:0045930">
    <property type="term" value="P:negative regulation of mitotic cell cycle"/>
    <property type="evidence" value="ECO:0007669"/>
    <property type="project" value="TreeGrafter"/>
</dbReference>
<evidence type="ECO:0000256" key="8">
    <source>
        <dbReference type="ARBA" id="ARBA00062980"/>
    </source>
</evidence>
<evidence type="ECO:0000256" key="3">
    <source>
        <dbReference type="ARBA" id="ARBA00022481"/>
    </source>
</evidence>
<feature type="region of interest" description="Disordered" evidence="12">
    <location>
        <begin position="1"/>
        <end position="20"/>
    </location>
</feature>
<dbReference type="GO" id="GO:0004861">
    <property type="term" value="F:cyclin-dependent protein serine/threonine kinase inhibitor activity"/>
    <property type="evidence" value="ECO:0007669"/>
    <property type="project" value="InterPro"/>
</dbReference>
<comment type="subcellular location">
    <subcellularLocation>
        <location evidence="1">Nucleus</location>
    </subcellularLocation>
</comment>
<reference evidence="14 15" key="1">
    <citation type="submission" date="2020-06" db="EMBL/GenBank/DDBJ databases">
        <authorList>
            <consortium name="Wellcome Sanger Institute Data Sharing"/>
        </authorList>
    </citation>
    <scope>NUCLEOTIDE SEQUENCE [LARGE SCALE GENOMIC DNA]</scope>
</reference>
<dbReference type="GeneTree" id="ENSGT00940000162677"/>
<keyword evidence="4" id="KW-0649">Protein kinase inhibitor</keyword>
<sequence>MSSVQLSSSPVERQAPRRTFPFHARTGACRSLFGPVDHDELNRDMKSKLREIAERDRLRWNFNFEADTPLSGEYEWEESAADSSPAFYRESVQSGRTRADRSSSAQDAPVAQERTVNQENRADRMNSGRGASRTAPTCARRKRISTRITGTSRVRLPLAAIGRVVSHRVLNGASLSLSLSDFYVKRRRTAAGKPSEGLGPHSSTSIPVEQTPRKRIR</sequence>
<dbReference type="InterPro" id="IPR003175">
    <property type="entry name" value="CDI_dom"/>
</dbReference>
<evidence type="ECO:0000256" key="1">
    <source>
        <dbReference type="ARBA" id="ARBA00004123"/>
    </source>
</evidence>
<evidence type="ECO:0000256" key="2">
    <source>
        <dbReference type="ARBA" id="ARBA00006726"/>
    </source>
</evidence>
<dbReference type="GO" id="GO:0045892">
    <property type="term" value="P:negative regulation of DNA-templated transcription"/>
    <property type="evidence" value="ECO:0007669"/>
    <property type="project" value="UniProtKB-ARBA"/>
</dbReference>
<feature type="compositionally biased region" description="Polar residues" evidence="12">
    <location>
        <begin position="1"/>
        <end position="11"/>
    </location>
</feature>
<evidence type="ECO:0000256" key="4">
    <source>
        <dbReference type="ARBA" id="ARBA00023013"/>
    </source>
</evidence>
<evidence type="ECO:0000256" key="5">
    <source>
        <dbReference type="ARBA" id="ARBA00023242"/>
    </source>
</evidence>
<dbReference type="FunFam" id="4.10.365.10:FF:000002">
    <property type="entry name" value="cyclin-dependent kinase inhibitor 1C"/>
    <property type="match status" value="1"/>
</dbReference>
<evidence type="ECO:0000259" key="13">
    <source>
        <dbReference type="Pfam" id="PF02234"/>
    </source>
</evidence>
<name>A0AAY4CRK7_9TELE</name>
<dbReference type="Proteomes" id="UP000694580">
    <property type="component" value="Chromosome 7"/>
</dbReference>
<comment type="subunit">
    <text evidence="8">Interacts with PCNA.</text>
</comment>
<keyword evidence="5" id="KW-0539">Nucleus</keyword>
<keyword evidence="15" id="KW-1185">Reference proteome</keyword>
<reference evidence="14" key="3">
    <citation type="submission" date="2025-09" db="UniProtKB">
        <authorList>
            <consortium name="Ensembl"/>
        </authorList>
    </citation>
    <scope>IDENTIFICATION</scope>
</reference>
<evidence type="ECO:0000313" key="14">
    <source>
        <dbReference type="Ensembl" id="ENSDCDP00010035768.1"/>
    </source>
</evidence>
<evidence type="ECO:0000256" key="6">
    <source>
        <dbReference type="ARBA" id="ARBA00023306"/>
    </source>
</evidence>
<gene>
    <name evidence="14" type="primary">cdkn1cb</name>
</gene>
<feature type="compositionally biased region" description="Polar residues" evidence="12">
    <location>
        <begin position="91"/>
        <end position="106"/>
    </location>
</feature>
<keyword evidence="3" id="KW-0488">Methylation</keyword>
<dbReference type="Pfam" id="PF02234">
    <property type="entry name" value="CDI"/>
    <property type="match status" value="1"/>
</dbReference>
<protein>
    <recommendedName>
        <fullName evidence="9">Cyclin-dependent kinase inhibitor 1C</fullName>
    </recommendedName>
    <alternativeName>
        <fullName evidence="10">Cyclin-dependent kinase inhibitor p57</fullName>
    </alternativeName>
    <alternativeName>
        <fullName evidence="11">p57Kip2</fullName>
    </alternativeName>
</protein>